<protein>
    <submittedName>
        <fullName evidence="1">Uncharacterized protein</fullName>
    </submittedName>
</protein>
<gene>
    <name evidence="1" type="ORF">P5673_001396</name>
</gene>
<keyword evidence="2" id="KW-1185">Reference proteome</keyword>
<organism evidence="1 2">
    <name type="scientific">Acropora cervicornis</name>
    <name type="common">Staghorn coral</name>
    <dbReference type="NCBI Taxonomy" id="6130"/>
    <lineage>
        <taxon>Eukaryota</taxon>
        <taxon>Metazoa</taxon>
        <taxon>Cnidaria</taxon>
        <taxon>Anthozoa</taxon>
        <taxon>Hexacorallia</taxon>
        <taxon>Scleractinia</taxon>
        <taxon>Astrocoeniina</taxon>
        <taxon>Acroporidae</taxon>
        <taxon>Acropora</taxon>
    </lineage>
</organism>
<name>A0AAD9VH37_ACRCE</name>
<dbReference type="EMBL" id="JARQWQ010000002">
    <property type="protein sequence ID" value="KAK2573710.1"/>
    <property type="molecule type" value="Genomic_DNA"/>
</dbReference>
<reference evidence="1" key="1">
    <citation type="journal article" date="2023" name="G3 (Bethesda)">
        <title>Whole genome assembly and annotation of the endangered Caribbean coral Acropora cervicornis.</title>
        <authorList>
            <person name="Selwyn J.D."/>
            <person name="Vollmer S.V."/>
        </authorList>
    </citation>
    <scope>NUCLEOTIDE SEQUENCE</scope>
    <source>
        <strain evidence="1">K2</strain>
    </source>
</reference>
<comment type="caution">
    <text evidence="1">The sequence shown here is derived from an EMBL/GenBank/DDBJ whole genome shotgun (WGS) entry which is preliminary data.</text>
</comment>
<reference evidence="1" key="2">
    <citation type="journal article" date="2023" name="Science">
        <title>Genomic signatures of disease resistance in endangered staghorn corals.</title>
        <authorList>
            <person name="Vollmer S.V."/>
            <person name="Selwyn J.D."/>
            <person name="Despard B.A."/>
            <person name="Roesel C.L."/>
        </authorList>
    </citation>
    <scope>NUCLEOTIDE SEQUENCE</scope>
    <source>
        <strain evidence="1">K2</strain>
    </source>
</reference>
<dbReference type="AlphaFoldDB" id="A0AAD9VH37"/>
<accession>A0AAD9VH37</accession>
<dbReference type="Proteomes" id="UP001249851">
    <property type="component" value="Unassembled WGS sequence"/>
</dbReference>
<evidence type="ECO:0000313" key="2">
    <source>
        <dbReference type="Proteomes" id="UP001249851"/>
    </source>
</evidence>
<evidence type="ECO:0000313" key="1">
    <source>
        <dbReference type="EMBL" id="KAK2573710.1"/>
    </source>
</evidence>
<sequence length="123" mass="13906">MSYVCIEIDWKSCSCIVPDKKVRNIIFIEEACSWYSEALSFQSSHETDQTVKPPTVLHHASRLQFQTAQAPSHPSWCILLERSPKSQIVSPVLPLTAWKTPALPEIKQSRTPSVSRSPLQFTP</sequence>
<proteinExistence type="predicted"/>